<dbReference type="GO" id="GO:0004742">
    <property type="term" value="F:dihydrolipoyllysine-residue acetyltransferase activity"/>
    <property type="evidence" value="ECO:0007669"/>
    <property type="project" value="UniProtKB-EC"/>
</dbReference>
<evidence type="ECO:0000256" key="10">
    <source>
        <dbReference type="SAM" id="MobiDB-lite"/>
    </source>
</evidence>
<evidence type="ECO:0000256" key="2">
    <source>
        <dbReference type="ARBA" id="ARBA00007317"/>
    </source>
</evidence>
<keyword evidence="4 9" id="KW-0808">Transferase</keyword>
<dbReference type="PROSITE" id="PS51826">
    <property type="entry name" value="PSBD"/>
    <property type="match status" value="1"/>
</dbReference>
<dbReference type="PANTHER" id="PTHR43178">
    <property type="entry name" value="DIHYDROLIPOAMIDE ACETYLTRANSFERASE COMPONENT OF PYRUVATE DEHYDROGENASE COMPLEX"/>
    <property type="match status" value="1"/>
</dbReference>
<dbReference type="SUPFAM" id="SSF52777">
    <property type="entry name" value="CoA-dependent acyltransferases"/>
    <property type="match status" value="1"/>
</dbReference>
<dbReference type="GO" id="GO:0031405">
    <property type="term" value="F:lipoic acid binding"/>
    <property type="evidence" value="ECO:0007669"/>
    <property type="project" value="TreeGrafter"/>
</dbReference>
<dbReference type="PROSITE" id="PS00189">
    <property type="entry name" value="LIPOYL"/>
    <property type="match status" value="1"/>
</dbReference>
<evidence type="ECO:0000313" key="13">
    <source>
        <dbReference type="EMBL" id="AKJ65431.1"/>
    </source>
</evidence>
<dbReference type="SUPFAM" id="SSF47005">
    <property type="entry name" value="Peripheral subunit-binding domain of 2-oxo acid dehydrogenase complex"/>
    <property type="match status" value="1"/>
</dbReference>
<evidence type="ECO:0000256" key="4">
    <source>
        <dbReference type="ARBA" id="ARBA00022679"/>
    </source>
</evidence>
<protein>
    <recommendedName>
        <fullName evidence="9">Dihydrolipoamide acetyltransferase component of pyruvate dehydrogenase complex</fullName>
        <ecNumber evidence="9">2.3.1.-</ecNumber>
    </recommendedName>
</protein>
<feature type="domain" description="Lipoyl-binding" evidence="11">
    <location>
        <begin position="2"/>
        <end position="77"/>
    </location>
</feature>
<feature type="region of interest" description="Disordered" evidence="10">
    <location>
        <begin position="76"/>
        <end position="152"/>
    </location>
</feature>
<dbReference type="GO" id="GO:0005737">
    <property type="term" value="C:cytoplasm"/>
    <property type="evidence" value="ECO:0007669"/>
    <property type="project" value="TreeGrafter"/>
</dbReference>
<evidence type="ECO:0000256" key="3">
    <source>
        <dbReference type="ARBA" id="ARBA00011484"/>
    </source>
</evidence>
<evidence type="ECO:0000256" key="5">
    <source>
        <dbReference type="ARBA" id="ARBA00022823"/>
    </source>
</evidence>
<evidence type="ECO:0000313" key="14">
    <source>
        <dbReference type="Proteomes" id="UP000035268"/>
    </source>
</evidence>
<comment type="function">
    <text evidence="7">The pyruvate dehydrogenase complex catalyzes the overall conversion of pyruvate to acetyl-CoA and CO(2). It contains multiple copies of three enzymatic components: pyruvate dehydrogenase (E1), dihydrolipoamide acetyltransferase (E2) and lipoamide dehydrogenase (E3).</text>
</comment>
<dbReference type="InterPro" id="IPR050743">
    <property type="entry name" value="2-oxoacid_DH_E2_comp"/>
</dbReference>
<dbReference type="AlphaFoldDB" id="A0A0G3EG51"/>
<dbReference type="CDD" id="cd06849">
    <property type="entry name" value="lipoyl_domain"/>
    <property type="match status" value="1"/>
</dbReference>
<feature type="compositionally biased region" description="Basic and acidic residues" evidence="10">
    <location>
        <begin position="125"/>
        <end position="142"/>
    </location>
</feature>
<dbReference type="Gene3D" id="4.10.320.10">
    <property type="entry name" value="E3-binding domain"/>
    <property type="match status" value="1"/>
</dbReference>
<dbReference type="InterPro" id="IPR036625">
    <property type="entry name" value="E3-bd_dom_sf"/>
</dbReference>
<name>A0A0G3EG51_9BACT</name>
<evidence type="ECO:0000256" key="8">
    <source>
        <dbReference type="ARBA" id="ARBA00048370"/>
    </source>
</evidence>
<feature type="region of interest" description="Disordered" evidence="10">
    <location>
        <begin position="191"/>
        <end position="210"/>
    </location>
</feature>
<comment type="similarity">
    <text evidence="2 9">Belongs to the 2-oxoacid dehydrogenase family.</text>
</comment>
<dbReference type="FunFam" id="3.30.559.10:FF:000004">
    <property type="entry name" value="Acetyltransferase component of pyruvate dehydrogenase complex"/>
    <property type="match status" value="1"/>
</dbReference>
<dbReference type="InterPro" id="IPR001078">
    <property type="entry name" value="2-oxoacid_DH_actylTfrase"/>
</dbReference>
<evidence type="ECO:0000256" key="1">
    <source>
        <dbReference type="ARBA" id="ARBA00001938"/>
    </source>
</evidence>
<dbReference type="GO" id="GO:0006086">
    <property type="term" value="P:pyruvate decarboxylation to acetyl-CoA"/>
    <property type="evidence" value="ECO:0007669"/>
    <property type="project" value="TreeGrafter"/>
</dbReference>
<evidence type="ECO:0000259" key="11">
    <source>
        <dbReference type="PROSITE" id="PS50968"/>
    </source>
</evidence>
<evidence type="ECO:0000259" key="12">
    <source>
        <dbReference type="PROSITE" id="PS51826"/>
    </source>
</evidence>
<dbReference type="InterPro" id="IPR011053">
    <property type="entry name" value="Single_hybrid_motif"/>
</dbReference>
<dbReference type="Gene3D" id="2.40.50.100">
    <property type="match status" value="1"/>
</dbReference>
<dbReference type="PANTHER" id="PTHR43178:SF2">
    <property type="entry name" value="DIHYDROLIPOYLLYSINE-RESIDUE ACETYLTRANSFERASE COMPONENT OF PYRUVATE DEHYDROGENASE COMPLEX"/>
    <property type="match status" value="1"/>
</dbReference>
<dbReference type="Proteomes" id="UP000035268">
    <property type="component" value="Chromosome"/>
</dbReference>
<dbReference type="InterPro" id="IPR003016">
    <property type="entry name" value="2-oxoA_DH_lipoyl-BS"/>
</dbReference>
<comment type="catalytic activity">
    <reaction evidence="8">
        <text>N(6)-[(R)-dihydrolipoyl]-L-lysyl-[protein] + acetyl-CoA = N(6)-[(R)-S(8)-acetyldihydrolipoyl]-L-lysyl-[protein] + CoA</text>
        <dbReference type="Rhea" id="RHEA:17017"/>
        <dbReference type="Rhea" id="RHEA-COMP:10475"/>
        <dbReference type="Rhea" id="RHEA-COMP:10478"/>
        <dbReference type="ChEBI" id="CHEBI:57287"/>
        <dbReference type="ChEBI" id="CHEBI:57288"/>
        <dbReference type="ChEBI" id="CHEBI:83100"/>
        <dbReference type="ChEBI" id="CHEBI:83111"/>
        <dbReference type="EC" id="2.3.1.12"/>
    </reaction>
</comment>
<dbReference type="Pfam" id="PF00364">
    <property type="entry name" value="Biotin_lipoyl"/>
    <property type="match status" value="1"/>
</dbReference>
<dbReference type="InterPro" id="IPR004167">
    <property type="entry name" value="PSBD"/>
</dbReference>
<dbReference type="EC" id="2.3.1.-" evidence="9"/>
<feature type="domain" description="Peripheral subunit-binding (PSBD)" evidence="12">
    <location>
        <begin position="148"/>
        <end position="185"/>
    </location>
</feature>
<dbReference type="Pfam" id="PF00198">
    <property type="entry name" value="2-oxoacid_dh"/>
    <property type="match status" value="1"/>
</dbReference>
<feature type="compositionally biased region" description="Acidic residues" evidence="10">
    <location>
        <begin position="82"/>
        <end position="108"/>
    </location>
</feature>
<keyword evidence="5 9" id="KW-0450">Lipoyl</keyword>
<keyword evidence="6 9" id="KW-0012">Acyltransferase</keyword>
<evidence type="ECO:0000256" key="9">
    <source>
        <dbReference type="RuleBase" id="RU003423"/>
    </source>
</evidence>
<dbReference type="InterPro" id="IPR000089">
    <property type="entry name" value="Biotin_lipoyl"/>
</dbReference>
<evidence type="ECO:0000256" key="7">
    <source>
        <dbReference type="ARBA" id="ARBA00025211"/>
    </source>
</evidence>
<dbReference type="SUPFAM" id="SSF51230">
    <property type="entry name" value="Single hybrid motif"/>
    <property type="match status" value="1"/>
</dbReference>
<reference evidence="14" key="1">
    <citation type="submission" date="2015-02" db="EMBL/GenBank/DDBJ databases">
        <title>Description and complete genome sequence of the first cultured representative of the subdivision 5 of the Verrucomicrobia phylum.</title>
        <authorList>
            <person name="Spring S."/>
            <person name="Bunk B."/>
            <person name="Sproer C."/>
            <person name="Klenk H.-P."/>
        </authorList>
    </citation>
    <scope>NUCLEOTIDE SEQUENCE [LARGE SCALE GENOMIC DNA]</scope>
    <source>
        <strain evidence="14">L21-Fru-AB</strain>
    </source>
</reference>
<proteinExistence type="inferred from homology"/>
<dbReference type="KEGG" id="vbl:L21SP4_02204"/>
<dbReference type="PROSITE" id="PS50968">
    <property type="entry name" value="BIOTINYL_LIPOYL"/>
    <property type="match status" value="1"/>
</dbReference>
<accession>A0A0G3EG51</accession>
<reference evidence="13 14" key="2">
    <citation type="journal article" date="2016" name="ISME J.">
        <title>Characterization of the first cultured representative of Verrucomicrobia subdivision 5 indicates the proposal of a novel phylum.</title>
        <authorList>
            <person name="Spring S."/>
            <person name="Bunk B."/>
            <person name="Sproer C."/>
            <person name="Schumann P."/>
            <person name="Rohde M."/>
            <person name="Tindall B.J."/>
            <person name="Klenk H.P."/>
        </authorList>
    </citation>
    <scope>NUCLEOTIDE SEQUENCE [LARGE SCALE GENOMIC DNA]</scope>
    <source>
        <strain evidence="13 14">L21-Fru-AB</strain>
    </source>
</reference>
<dbReference type="RefSeq" id="WP_052882663.1">
    <property type="nucleotide sequence ID" value="NZ_CP010904.1"/>
</dbReference>
<organism evidence="13 14">
    <name type="scientific">Kiritimatiella glycovorans</name>
    <dbReference type="NCBI Taxonomy" id="1307763"/>
    <lineage>
        <taxon>Bacteria</taxon>
        <taxon>Pseudomonadati</taxon>
        <taxon>Kiritimatiellota</taxon>
        <taxon>Kiritimatiellia</taxon>
        <taxon>Kiritimatiellales</taxon>
        <taxon>Kiritimatiellaceae</taxon>
        <taxon>Kiritimatiella</taxon>
    </lineage>
</organism>
<dbReference type="InterPro" id="IPR023213">
    <property type="entry name" value="CAT-like_dom_sf"/>
</dbReference>
<keyword evidence="13" id="KW-0670">Pyruvate</keyword>
<dbReference type="PATRIC" id="fig|1609981.3.peg.2293"/>
<dbReference type="STRING" id="1307763.L21SP4_02204"/>
<keyword evidence="14" id="KW-1185">Reference proteome</keyword>
<gene>
    <name evidence="13" type="primary">aceF</name>
    <name evidence="13" type="ORF">L21SP4_02204</name>
</gene>
<dbReference type="EMBL" id="CP010904">
    <property type="protein sequence ID" value="AKJ65431.1"/>
    <property type="molecule type" value="Genomic_DNA"/>
</dbReference>
<sequence>MSTKMMLPELGENVENGDIVQVMVSPGDTIAKDQPVLEIEAGKASMEVPSTVEGEIEEVHIKEGQTVSVGDVVLSVKSETGAETEAESELESESESESELEAEAELEAESGSGEASAEEEQEPEPPPKREAPEGPAKQEKRAAGKAVAASPKVRRLARELGVDIHEVPASKPDERISEEDVKNFARSLLEDRERGGGPSPARPSLHHAMPLPDFSRWGEVRRERMSQTRKATMEHLTSAWFAIPHVTQHDRAEITRLEELREKFQPNVEKEGGKLTLTAILIKMLAGALKVFPRLNCSIDPANEEIIYKDYVHIGVAVDTDRGLLVPVLRDADRKNIKQIAVETGELARKAREGKMSREDLEGGTFTLTNIGGIGGSFFTPIINAPEVAILGVGRATLEPCMGRDENLCRPRLRLPLSLSYDHRIIDGADGARFLKWVVDALEEPMLLSLEG</sequence>
<dbReference type="Pfam" id="PF02817">
    <property type="entry name" value="E3_binding"/>
    <property type="match status" value="1"/>
</dbReference>
<evidence type="ECO:0000256" key="6">
    <source>
        <dbReference type="ARBA" id="ARBA00023315"/>
    </source>
</evidence>
<comment type="cofactor">
    <cofactor evidence="1 9">
        <name>(R)-lipoate</name>
        <dbReference type="ChEBI" id="CHEBI:83088"/>
    </cofactor>
</comment>
<comment type="subunit">
    <text evidence="3">Forms a 24-polypeptide structural core with octahedral symmetry.</text>
</comment>
<dbReference type="OrthoDB" id="9805770at2"/>
<dbReference type="Gene3D" id="3.30.559.10">
    <property type="entry name" value="Chloramphenicol acetyltransferase-like domain"/>
    <property type="match status" value="1"/>
</dbReference>